<feature type="domain" description="Integrase zinc-binding" evidence="1">
    <location>
        <begin position="24"/>
        <end position="62"/>
    </location>
</feature>
<evidence type="ECO:0000259" key="1">
    <source>
        <dbReference type="Pfam" id="PF17921"/>
    </source>
</evidence>
<organism evidence="2">
    <name type="scientific">Tanacetum cinerariifolium</name>
    <name type="common">Dalmatian daisy</name>
    <name type="synonym">Chrysanthemum cinerariifolium</name>
    <dbReference type="NCBI Taxonomy" id="118510"/>
    <lineage>
        <taxon>Eukaryota</taxon>
        <taxon>Viridiplantae</taxon>
        <taxon>Streptophyta</taxon>
        <taxon>Embryophyta</taxon>
        <taxon>Tracheophyta</taxon>
        <taxon>Spermatophyta</taxon>
        <taxon>Magnoliopsida</taxon>
        <taxon>eudicotyledons</taxon>
        <taxon>Gunneridae</taxon>
        <taxon>Pentapetalae</taxon>
        <taxon>asterids</taxon>
        <taxon>campanulids</taxon>
        <taxon>Asterales</taxon>
        <taxon>Asteraceae</taxon>
        <taxon>Asteroideae</taxon>
        <taxon>Anthemideae</taxon>
        <taxon>Anthemidinae</taxon>
        <taxon>Tanacetum</taxon>
    </lineage>
</organism>
<gene>
    <name evidence="2" type="ORF">Tci_002669</name>
</gene>
<name>A0A6L2J1M3_TANCI</name>
<evidence type="ECO:0000313" key="2">
    <source>
        <dbReference type="EMBL" id="GEU30691.1"/>
    </source>
</evidence>
<dbReference type="InterPro" id="IPR041588">
    <property type="entry name" value="Integrase_H2C2"/>
</dbReference>
<dbReference type="AlphaFoldDB" id="A0A6L2J1M3"/>
<proteinExistence type="predicted"/>
<accession>A0A6L2J1M3</accession>
<dbReference type="EMBL" id="BKCJ010000179">
    <property type="protein sequence ID" value="GEU30691.1"/>
    <property type="molecule type" value="Genomic_DNA"/>
</dbReference>
<reference evidence="2" key="1">
    <citation type="journal article" date="2019" name="Sci. Rep.">
        <title>Draft genome of Tanacetum cinerariifolium, the natural source of mosquito coil.</title>
        <authorList>
            <person name="Yamashiro T."/>
            <person name="Shiraishi A."/>
            <person name="Satake H."/>
            <person name="Nakayama K."/>
        </authorList>
    </citation>
    <scope>NUCLEOTIDE SEQUENCE</scope>
</reference>
<sequence>MERKEDEILYFMDHIWVPLVEGVRTIILDEAHKTRYSMHLGADKMYYDLRDMYWWSSIKKDMATSPVLWAKIGESRLIGLELVQETTNKVVLIKENLEATRDRQKSYADNSCKPLEFKVGDKVLLKLSP</sequence>
<comment type="caution">
    <text evidence="2">The sequence shown here is derived from an EMBL/GenBank/DDBJ whole genome shotgun (WGS) entry which is preliminary data.</text>
</comment>
<dbReference type="Gene3D" id="1.10.340.70">
    <property type="match status" value="1"/>
</dbReference>
<protein>
    <recommendedName>
        <fullName evidence="1">Integrase zinc-binding domain-containing protein</fullName>
    </recommendedName>
</protein>
<dbReference type="Pfam" id="PF17921">
    <property type="entry name" value="Integrase_H2C2"/>
    <property type="match status" value="1"/>
</dbReference>